<dbReference type="PANTHER" id="PTHR31987:SF1">
    <property type="entry name" value="GLUTAMINASE A"/>
    <property type="match status" value="1"/>
</dbReference>
<evidence type="ECO:0000313" key="3">
    <source>
        <dbReference type="EMBL" id="KAF5857453.1"/>
    </source>
</evidence>
<dbReference type="InterPro" id="IPR052743">
    <property type="entry name" value="Glutaminase_GtaA"/>
</dbReference>
<reference evidence="3 4" key="1">
    <citation type="submission" date="2019-04" db="EMBL/GenBank/DDBJ databases">
        <title>Aspergillus burnettii sp. nov., novel species from soil in southeast Queensland.</title>
        <authorList>
            <person name="Gilchrist C.L.M."/>
            <person name="Pitt J.I."/>
            <person name="Lange L."/>
            <person name="Lacey H.J."/>
            <person name="Vuong D."/>
            <person name="Midgley D.J."/>
            <person name="Greenfield P."/>
            <person name="Bradbury M."/>
            <person name="Lacey E."/>
            <person name="Busk P.K."/>
            <person name="Pilgaard B."/>
            <person name="Chooi Y.H."/>
            <person name="Piggott A.M."/>
        </authorList>
    </citation>
    <scope>NUCLEOTIDE SEQUENCE [LARGE SCALE GENOMIC DNA]</scope>
    <source>
        <strain evidence="3 4">FRR 5400</strain>
    </source>
</reference>
<dbReference type="EMBL" id="SPNV01000256">
    <property type="protein sequence ID" value="KAF5857453.1"/>
    <property type="molecule type" value="Genomic_DNA"/>
</dbReference>
<dbReference type="Pfam" id="PF17168">
    <property type="entry name" value="DUF5127"/>
    <property type="match status" value="1"/>
</dbReference>
<gene>
    <name evidence="3" type="ORF">ETB97_005733</name>
</gene>
<keyword evidence="1" id="KW-0732">Signal</keyword>
<sequence>MHFLSLCLSVASLVSYVGAASTFSPARPPALPLAVKSPYLSTWLSAGTDGGNGGYLAGQWPTFWFVSGGSGQVNGWAGQIRVDGSTYTWMGGIPGTPIVNQTSYEYTSTSSVFTMRVGDMVEMKITFLSPITPDDLRRQSLIFSYLDVEVESIDGKSHDIQVYSDISA</sequence>
<feature type="signal peptide" evidence="1">
    <location>
        <begin position="1"/>
        <end position="19"/>
    </location>
</feature>
<feature type="non-terminal residue" evidence="3">
    <location>
        <position position="168"/>
    </location>
</feature>
<dbReference type="PANTHER" id="PTHR31987">
    <property type="entry name" value="GLUTAMINASE A-RELATED"/>
    <property type="match status" value="1"/>
</dbReference>
<keyword evidence="4" id="KW-1185">Reference proteome</keyword>
<dbReference type="AlphaFoldDB" id="A0A8H5ZV72"/>
<organism evidence="3 4">
    <name type="scientific">Petromyces alliaceus</name>
    <name type="common">Aspergillus alliaceus</name>
    <dbReference type="NCBI Taxonomy" id="209559"/>
    <lineage>
        <taxon>Eukaryota</taxon>
        <taxon>Fungi</taxon>
        <taxon>Dikarya</taxon>
        <taxon>Ascomycota</taxon>
        <taxon>Pezizomycotina</taxon>
        <taxon>Eurotiomycetes</taxon>
        <taxon>Eurotiomycetidae</taxon>
        <taxon>Eurotiales</taxon>
        <taxon>Aspergillaceae</taxon>
        <taxon>Aspergillus</taxon>
        <taxon>Aspergillus subgen. Circumdati</taxon>
    </lineage>
</organism>
<feature type="chain" id="PRO_5034553212" description="Glutaminase A N-terminal domain-containing protein" evidence="1">
    <location>
        <begin position="20"/>
        <end position="168"/>
    </location>
</feature>
<evidence type="ECO:0000259" key="2">
    <source>
        <dbReference type="Pfam" id="PF17168"/>
    </source>
</evidence>
<evidence type="ECO:0000313" key="4">
    <source>
        <dbReference type="Proteomes" id="UP000541154"/>
    </source>
</evidence>
<evidence type="ECO:0000256" key="1">
    <source>
        <dbReference type="SAM" id="SignalP"/>
    </source>
</evidence>
<dbReference type="Proteomes" id="UP000541154">
    <property type="component" value="Unassembled WGS sequence"/>
</dbReference>
<proteinExistence type="predicted"/>
<feature type="domain" description="Glutaminase A N-terminal" evidence="2">
    <location>
        <begin position="109"/>
        <end position="168"/>
    </location>
</feature>
<accession>A0A8H5ZV72</accession>
<protein>
    <recommendedName>
        <fullName evidence="2">Glutaminase A N-terminal domain-containing protein</fullName>
    </recommendedName>
</protein>
<dbReference type="InterPro" id="IPR033433">
    <property type="entry name" value="GtaA_N"/>
</dbReference>
<name>A0A8H5ZV72_PETAA</name>
<comment type="caution">
    <text evidence="3">The sequence shown here is derived from an EMBL/GenBank/DDBJ whole genome shotgun (WGS) entry which is preliminary data.</text>
</comment>